<evidence type="ECO:0000313" key="4">
    <source>
        <dbReference type="EMBL" id="ANI15630.1"/>
    </source>
</evidence>
<reference evidence="4 5" key="1">
    <citation type="submission" date="2016-05" db="EMBL/GenBank/DDBJ databases">
        <title>Genome Sequence of Pseudomonas citronellolis Strain SJTE-3, an Estrogens and Persistent Organic Pollutants degradation strain.</title>
        <authorList>
            <person name="Liang R."/>
        </authorList>
    </citation>
    <scope>NUCLEOTIDE SEQUENCE [LARGE SCALE GENOMIC DNA]</scope>
    <source>
        <strain evidence="4 5">SJTE-3</strain>
    </source>
</reference>
<accession>A0A1A9KEV1</accession>
<keyword evidence="2" id="KW-0119">Carbohydrate metabolism</keyword>
<dbReference type="InterPro" id="IPR050282">
    <property type="entry name" value="Cycloisomerase_2"/>
</dbReference>
<dbReference type="GO" id="GO:0006006">
    <property type="term" value="P:glucose metabolic process"/>
    <property type="evidence" value="ECO:0007669"/>
    <property type="project" value="UniProtKB-KW"/>
</dbReference>
<feature type="signal peptide" evidence="3">
    <location>
        <begin position="1"/>
        <end position="24"/>
    </location>
</feature>
<protein>
    <submittedName>
        <fullName evidence="4">3-carboxymuconate cyclase</fullName>
    </submittedName>
</protein>
<dbReference type="GO" id="GO:0005829">
    <property type="term" value="C:cytosol"/>
    <property type="evidence" value="ECO:0007669"/>
    <property type="project" value="TreeGrafter"/>
</dbReference>
<feature type="chain" id="PRO_5008391695" evidence="3">
    <location>
        <begin position="25"/>
        <end position="388"/>
    </location>
</feature>
<keyword evidence="3" id="KW-0732">Signal</keyword>
<comment type="similarity">
    <text evidence="1">Belongs to the cycloisomerase 2 family.</text>
</comment>
<dbReference type="RefSeq" id="WP_064583371.1">
    <property type="nucleotide sequence ID" value="NZ_CP015878.1"/>
</dbReference>
<dbReference type="InterPro" id="IPR019405">
    <property type="entry name" value="Lactonase_7-beta_prop"/>
</dbReference>
<name>A0A1A9KEV1_9PSED</name>
<dbReference type="InterPro" id="IPR015943">
    <property type="entry name" value="WD40/YVTN_repeat-like_dom_sf"/>
</dbReference>
<gene>
    <name evidence="4" type="ORF">A9C11_17310</name>
</gene>
<evidence type="ECO:0000256" key="2">
    <source>
        <dbReference type="ARBA" id="ARBA00022526"/>
    </source>
</evidence>
<evidence type="ECO:0000256" key="3">
    <source>
        <dbReference type="SAM" id="SignalP"/>
    </source>
</evidence>
<dbReference type="PANTHER" id="PTHR30344:SF1">
    <property type="entry name" value="6-PHOSPHOGLUCONOLACTONASE"/>
    <property type="match status" value="1"/>
</dbReference>
<dbReference type="SUPFAM" id="SSF51004">
    <property type="entry name" value="C-terminal (heme d1) domain of cytochrome cd1-nitrite reductase"/>
    <property type="match status" value="1"/>
</dbReference>
<dbReference type="GO" id="GO:0017057">
    <property type="term" value="F:6-phosphogluconolactonase activity"/>
    <property type="evidence" value="ECO:0007669"/>
    <property type="project" value="TreeGrafter"/>
</dbReference>
<dbReference type="Pfam" id="PF10282">
    <property type="entry name" value="Lactonase"/>
    <property type="match status" value="1"/>
</dbReference>
<dbReference type="Proteomes" id="UP000077748">
    <property type="component" value="Chromosome"/>
</dbReference>
<evidence type="ECO:0000313" key="5">
    <source>
        <dbReference type="Proteomes" id="UP000077748"/>
    </source>
</evidence>
<proteinExistence type="inferred from homology"/>
<keyword evidence="2" id="KW-0313">Glucose metabolism</keyword>
<dbReference type="AlphaFoldDB" id="A0A1A9KEV1"/>
<dbReference type="InterPro" id="IPR011048">
    <property type="entry name" value="Haem_d1_sf"/>
</dbReference>
<sequence>MIKPAALTLLLCAGTGLFAGPAGAAQQYDLLVGTYTGAGSQGIYRYRFDSASGHIQAKALQVVPSENPSWLTLNADQTRLYAVNENGPGASDPLGKVSAFAIDPASHQLSLLNQVQSRGDEPTHSSLAAGGGHLFVANYAVHPDPGGNLAVLGIDEQGQLTGVVQQERHGASRVNPERQASSHVHSVVSGVDGRYVYVQDLGADKVFVYRYDAANREHPLSPAQPAAVDLPPGSGPRHLLFSHDGRYAYLTLEMAGQIAVFEVRDGQLQRTQLVDMAAGQDAAHKAAAAVHLSPDGRFLYASNRGKASELLVYAVDPASGQLKELQRRSVEGIEPREFSLDPSGRFLLVANQKSNQVVVMRRDPDSGKLGETVQRFAIDSPSDLKFLR</sequence>
<dbReference type="EMBL" id="CP015878">
    <property type="protein sequence ID" value="ANI15630.1"/>
    <property type="molecule type" value="Genomic_DNA"/>
</dbReference>
<organism evidence="4 5">
    <name type="scientific">Pseudomonas citronellolis</name>
    <dbReference type="NCBI Taxonomy" id="53408"/>
    <lineage>
        <taxon>Bacteria</taxon>
        <taxon>Pseudomonadati</taxon>
        <taxon>Pseudomonadota</taxon>
        <taxon>Gammaproteobacteria</taxon>
        <taxon>Pseudomonadales</taxon>
        <taxon>Pseudomonadaceae</taxon>
        <taxon>Pseudomonas</taxon>
    </lineage>
</organism>
<dbReference type="Gene3D" id="2.130.10.10">
    <property type="entry name" value="YVTN repeat-like/Quinoprotein amine dehydrogenase"/>
    <property type="match status" value="1"/>
</dbReference>
<evidence type="ECO:0000256" key="1">
    <source>
        <dbReference type="ARBA" id="ARBA00005564"/>
    </source>
</evidence>
<dbReference type="PANTHER" id="PTHR30344">
    <property type="entry name" value="6-PHOSPHOGLUCONOLACTONASE-RELATED"/>
    <property type="match status" value="1"/>
</dbReference>